<feature type="compositionally biased region" description="Polar residues" evidence="1">
    <location>
        <begin position="131"/>
        <end position="142"/>
    </location>
</feature>
<organism evidence="2 3">
    <name type="scientific">Microdochium bolleyi</name>
    <dbReference type="NCBI Taxonomy" id="196109"/>
    <lineage>
        <taxon>Eukaryota</taxon>
        <taxon>Fungi</taxon>
        <taxon>Dikarya</taxon>
        <taxon>Ascomycota</taxon>
        <taxon>Pezizomycotina</taxon>
        <taxon>Sordariomycetes</taxon>
        <taxon>Xylariomycetidae</taxon>
        <taxon>Xylariales</taxon>
        <taxon>Microdochiaceae</taxon>
        <taxon>Microdochium</taxon>
    </lineage>
</organism>
<dbReference type="EMBL" id="KQ964248">
    <property type="protein sequence ID" value="KXJ92605.1"/>
    <property type="molecule type" value="Genomic_DNA"/>
</dbReference>
<gene>
    <name evidence="2" type="ORF">Micbo1qcDRAFT_173780</name>
</gene>
<keyword evidence="3" id="KW-1185">Reference proteome</keyword>
<feature type="compositionally biased region" description="Basic residues" evidence="1">
    <location>
        <begin position="1"/>
        <end position="11"/>
    </location>
</feature>
<feature type="compositionally biased region" description="Polar residues" evidence="1">
    <location>
        <begin position="154"/>
        <end position="168"/>
    </location>
</feature>
<feature type="region of interest" description="Disordered" evidence="1">
    <location>
        <begin position="1"/>
        <end position="43"/>
    </location>
</feature>
<proteinExistence type="predicted"/>
<reference evidence="3" key="1">
    <citation type="submission" date="2016-02" db="EMBL/GenBank/DDBJ databases">
        <title>Draft genome sequence of Microdochium bolleyi, a fungal endophyte of beachgrass.</title>
        <authorList>
            <consortium name="DOE Joint Genome Institute"/>
            <person name="David A.S."/>
            <person name="May G."/>
            <person name="Haridas S."/>
            <person name="Lim J."/>
            <person name="Wang M."/>
            <person name="Labutti K."/>
            <person name="Lipzen A."/>
            <person name="Barry K."/>
            <person name="Grigoriev I.V."/>
        </authorList>
    </citation>
    <scope>NUCLEOTIDE SEQUENCE [LARGE SCALE GENOMIC DNA]</scope>
    <source>
        <strain evidence="3">J235TASD1</strain>
    </source>
</reference>
<feature type="compositionally biased region" description="Polar residues" evidence="1">
    <location>
        <begin position="25"/>
        <end position="34"/>
    </location>
</feature>
<evidence type="ECO:0000313" key="2">
    <source>
        <dbReference type="EMBL" id="KXJ92605.1"/>
    </source>
</evidence>
<evidence type="ECO:0000256" key="1">
    <source>
        <dbReference type="SAM" id="MobiDB-lite"/>
    </source>
</evidence>
<feature type="compositionally biased region" description="Low complexity" evidence="1">
    <location>
        <begin position="66"/>
        <end position="78"/>
    </location>
</feature>
<evidence type="ECO:0000313" key="3">
    <source>
        <dbReference type="Proteomes" id="UP000070501"/>
    </source>
</evidence>
<feature type="region of interest" description="Disordered" evidence="1">
    <location>
        <begin position="118"/>
        <end position="168"/>
    </location>
</feature>
<protein>
    <submittedName>
        <fullName evidence="2">Uncharacterized protein</fullName>
    </submittedName>
</protein>
<dbReference type="AlphaFoldDB" id="A0A136J5Z0"/>
<feature type="compositionally biased region" description="Basic and acidic residues" evidence="1">
    <location>
        <begin position="12"/>
        <end position="24"/>
    </location>
</feature>
<accession>A0A136J5Z0</accession>
<name>A0A136J5Z0_9PEZI</name>
<feature type="region of interest" description="Disordered" evidence="1">
    <location>
        <begin position="63"/>
        <end position="88"/>
    </location>
</feature>
<dbReference type="InParanoid" id="A0A136J5Z0"/>
<sequence length="202" mass="21505">MPSKKVRNKLKKAAERQRALDNDRQQQASTSADPNRSAAAPYSADQIGDLVAAARISQMIRHAAEEAAAAGTNAETAARMPPSSQISAETDREMIDMVLRTADAAGVQLDHDDVDMSTVLQNRPGQPEPTGASNTDDANNSRAELRQAPELDASPQSPEDTGSGSQAACRNTFESSRVLSALAVSLGVDVSEMDLVLRQMMQ</sequence>
<dbReference type="Proteomes" id="UP000070501">
    <property type="component" value="Unassembled WGS sequence"/>
</dbReference>